<dbReference type="GO" id="GO:0016020">
    <property type="term" value="C:membrane"/>
    <property type="evidence" value="ECO:0007669"/>
    <property type="project" value="UniProtKB-SubCell"/>
</dbReference>
<dbReference type="InterPro" id="IPR006260">
    <property type="entry name" value="TonB/TolA_C"/>
</dbReference>
<dbReference type="STRING" id="941907.SAMN06295910_0871"/>
<protein>
    <submittedName>
        <fullName evidence="7">TonB family C-terminal domain-containing protein</fullName>
    </submittedName>
</protein>
<dbReference type="OrthoDB" id="7585155at2"/>
<comment type="subcellular location">
    <subcellularLocation>
        <location evidence="1">Membrane</location>
        <topology evidence="1">Single-pass membrane protein</topology>
    </subcellularLocation>
</comment>
<dbReference type="EMBL" id="LT840185">
    <property type="protein sequence ID" value="SMF61870.1"/>
    <property type="molecule type" value="Genomic_DNA"/>
</dbReference>
<evidence type="ECO:0000313" key="8">
    <source>
        <dbReference type="Proteomes" id="UP000192934"/>
    </source>
</evidence>
<reference evidence="8" key="1">
    <citation type="submission" date="2017-04" db="EMBL/GenBank/DDBJ databases">
        <authorList>
            <person name="Varghese N."/>
            <person name="Submissions S."/>
        </authorList>
    </citation>
    <scope>NUCLEOTIDE SEQUENCE [LARGE SCALE GENOMIC DNA]</scope>
    <source>
        <strain evidence="8">Dd16</strain>
    </source>
</reference>
<accession>A0A1X7G0H9</accession>
<keyword evidence="4" id="KW-0472">Membrane</keyword>
<dbReference type="SUPFAM" id="SSF74653">
    <property type="entry name" value="TolA/TonB C-terminal domain"/>
    <property type="match status" value="1"/>
</dbReference>
<evidence type="ECO:0000256" key="3">
    <source>
        <dbReference type="ARBA" id="ARBA00022989"/>
    </source>
</evidence>
<proteinExistence type="predicted"/>
<keyword evidence="2" id="KW-0812">Transmembrane</keyword>
<keyword evidence="8" id="KW-1185">Reference proteome</keyword>
<sequence>MISRLSGRLIAALALAGSVVYPANAAREPIQLAPSSQWEINYAADSCRLARQFGTGDWTTLLILDRFEPDDYFRVTMVGKRLKRRGESGDAKLQFGPTEAAQKIDFLVGETANRPSLVFSQAMRITPLTDSEKEKLEAQYNPDVRRWFELPPIAPEREAAIMFLSLQLSGMPKVVLDTGSLGAPMNAFRKCMDELLSHWGIDVARHASLSKKLMPAEAPANWLRSSDYPMDLLRKGAQGLVHFRLSVDSEGKPTDCHIQRSTRPEGFDTAVCAALKRRARFEPALDKEGKPLASYYVNSVRFEIP</sequence>
<feature type="signal peptide" evidence="5">
    <location>
        <begin position="1"/>
        <end position="25"/>
    </location>
</feature>
<dbReference type="PROSITE" id="PS52015">
    <property type="entry name" value="TONB_CTD"/>
    <property type="match status" value="1"/>
</dbReference>
<dbReference type="Gene3D" id="3.30.1150.10">
    <property type="match status" value="1"/>
</dbReference>
<dbReference type="AlphaFoldDB" id="A0A1X7G0H9"/>
<evidence type="ECO:0000256" key="1">
    <source>
        <dbReference type="ARBA" id="ARBA00004167"/>
    </source>
</evidence>
<keyword evidence="3" id="KW-1133">Transmembrane helix</keyword>
<dbReference type="Proteomes" id="UP000192934">
    <property type="component" value="Chromosome I"/>
</dbReference>
<evidence type="ECO:0000313" key="7">
    <source>
        <dbReference type="EMBL" id="SMF61870.1"/>
    </source>
</evidence>
<dbReference type="NCBIfam" id="TIGR01352">
    <property type="entry name" value="tonB_Cterm"/>
    <property type="match status" value="1"/>
</dbReference>
<evidence type="ECO:0000256" key="4">
    <source>
        <dbReference type="ARBA" id="ARBA00023136"/>
    </source>
</evidence>
<dbReference type="Pfam" id="PF03544">
    <property type="entry name" value="TonB_C"/>
    <property type="match status" value="1"/>
</dbReference>
<gene>
    <name evidence="7" type="ORF">SAMN06295910_0871</name>
</gene>
<keyword evidence="5" id="KW-0732">Signal</keyword>
<organism evidence="7 8">
    <name type="scientific">Allosphingosinicella indica</name>
    <dbReference type="NCBI Taxonomy" id="941907"/>
    <lineage>
        <taxon>Bacteria</taxon>
        <taxon>Pseudomonadati</taxon>
        <taxon>Pseudomonadota</taxon>
        <taxon>Alphaproteobacteria</taxon>
        <taxon>Sphingomonadales</taxon>
        <taxon>Sphingomonadaceae</taxon>
        <taxon>Allosphingosinicella</taxon>
    </lineage>
</organism>
<evidence type="ECO:0000256" key="2">
    <source>
        <dbReference type="ARBA" id="ARBA00022692"/>
    </source>
</evidence>
<name>A0A1X7G0H9_9SPHN</name>
<feature type="domain" description="TonB C-terminal" evidence="6">
    <location>
        <begin position="213"/>
        <end position="305"/>
    </location>
</feature>
<evidence type="ECO:0000259" key="6">
    <source>
        <dbReference type="PROSITE" id="PS52015"/>
    </source>
</evidence>
<evidence type="ECO:0000256" key="5">
    <source>
        <dbReference type="SAM" id="SignalP"/>
    </source>
</evidence>
<dbReference type="GO" id="GO:0055085">
    <property type="term" value="P:transmembrane transport"/>
    <property type="evidence" value="ECO:0007669"/>
    <property type="project" value="InterPro"/>
</dbReference>
<dbReference type="RefSeq" id="WP_085217674.1">
    <property type="nucleotide sequence ID" value="NZ_LT840185.1"/>
</dbReference>
<dbReference type="InterPro" id="IPR037682">
    <property type="entry name" value="TonB_C"/>
</dbReference>
<feature type="chain" id="PRO_5012643183" evidence="5">
    <location>
        <begin position="26"/>
        <end position="305"/>
    </location>
</feature>